<evidence type="ECO:0000256" key="2">
    <source>
        <dbReference type="ARBA" id="ARBA00022692"/>
    </source>
</evidence>
<keyword evidence="9" id="KW-1185">Reference proteome</keyword>
<feature type="transmembrane region" description="Helical" evidence="6">
    <location>
        <begin position="47"/>
        <end position="66"/>
    </location>
</feature>
<evidence type="ECO:0000256" key="1">
    <source>
        <dbReference type="ARBA" id="ARBA00004167"/>
    </source>
</evidence>
<keyword evidence="3 6" id="KW-1133">Transmembrane helix</keyword>
<dbReference type="PANTHER" id="PTHR34978:SF3">
    <property type="entry name" value="SLR0241 PROTEIN"/>
    <property type="match status" value="1"/>
</dbReference>
<organism evidence="8 9">
    <name type="scientific">Natronospira bacteriovora</name>
    <dbReference type="NCBI Taxonomy" id="3069753"/>
    <lineage>
        <taxon>Bacteria</taxon>
        <taxon>Pseudomonadati</taxon>
        <taxon>Pseudomonadota</taxon>
        <taxon>Gammaproteobacteria</taxon>
        <taxon>Natronospirales</taxon>
        <taxon>Natronospiraceae</taxon>
        <taxon>Natronospira</taxon>
    </lineage>
</organism>
<keyword evidence="4 6" id="KW-0472">Membrane</keyword>
<name>A0ABU0W3T9_9GAMM</name>
<feature type="compositionally biased region" description="Acidic residues" evidence="5">
    <location>
        <begin position="388"/>
        <end position="398"/>
    </location>
</feature>
<feature type="compositionally biased region" description="Basic and acidic residues" evidence="5">
    <location>
        <begin position="493"/>
        <end position="523"/>
    </location>
</feature>
<protein>
    <submittedName>
        <fullName evidence="8">M56 family metallopeptidase</fullName>
    </submittedName>
</protein>
<feature type="transmembrane region" description="Helical" evidence="6">
    <location>
        <begin position="303"/>
        <end position="325"/>
    </location>
</feature>
<comment type="caution">
    <text evidence="8">The sequence shown here is derived from an EMBL/GenBank/DDBJ whole genome shotgun (WGS) entry which is preliminary data.</text>
</comment>
<keyword evidence="2 6" id="KW-0812">Transmembrane</keyword>
<evidence type="ECO:0000313" key="9">
    <source>
        <dbReference type="Proteomes" id="UP001239019"/>
    </source>
</evidence>
<dbReference type="Gene3D" id="3.30.1150.10">
    <property type="match status" value="1"/>
</dbReference>
<dbReference type="Proteomes" id="UP001239019">
    <property type="component" value="Unassembled WGS sequence"/>
</dbReference>
<dbReference type="RefSeq" id="WP_306727055.1">
    <property type="nucleotide sequence ID" value="NZ_JAVDDT010000001.1"/>
</dbReference>
<dbReference type="InterPro" id="IPR037682">
    <property type="entry name" value="TonB_C"/>
</dbReference>
<dbReference type="Pfam" id="PF03544">
    <property type="entry name" value="TonB_C"/>
    <property type="match status" value="1"/>
</dbReference>
<feature type="region of interest" description="Disordered" evidence="5">
    <location>
        <begin position="364"/>
        <end position="533"/>
    </location>
</feature>
<evidence type="ECO:0000256" key="6">
    <source>
        <dbReference type="SAM" id="Phobius"/>
    </source>
</evidence>
<dbReference type="NCBIfam" id="TIGR01352">
    <property type="entry name" value="tonB_Cterm"/>
    <property type="match status" value="1"/>
</dbReference>
<reference evidence="8 9" key="1">
    <citation type="submission" date="2023-08" db="EMBL/GenBank/DDBJ databases">
        <title>Whole-genome sequencing of halo(alkali)philic microorganisms from hypersaline lakes.</title>
        <authorList>
            <person name="Sorokin D.Y."/>
            <person name="Abbas B."/>
            <person name="Merkel A.Y."/>
        </authorList>
    </citation>
    <scope>NUCLEOTIDE SEQUENCE [LARGE SCALE GENOMIC DNA]</scope>
    <source>
        <strain evidence="8 9">AB-CW4</strain>
    </source>
</reference>
<gene>
    <name evidence="8" type="ORF">RBH19_01640</name>
</gene>
<accession>A0ABU0W3T9</accession>
<feature type="transmembrane region" description="Helical" evidence="6">
    <location>
        <begin position="101"/>
        <end position="122"/>
    </location>
</feature>
<dbReference type="CDD" id="cd07341">
    <property type="entry name" value="M56_BlaR1_MecR1_like"/>
    <property type="match status" value="1"/>
</dbReference>
<feature type="compositionally biased region" description="Acidic residues" evidence="5">
    <location>
        <begin position="450"/>
        <end position="468"/>
    </location>
</feature>
<comment type="subcellular location">
    <subcellularLocation>
        <location evidence="1">Membrane</location>
        <topology evidence="1">Single-pass membrane protein</topology>
    </subcellularLocation>
</comment>
<evidence type="ECO:0000313" key="8">
    <source>
        <dbReference type="EMBL" id="MDQ2068573.1"/>
    </source>
</evidence>
<dbReference type="InterPro" id="IPR008756">
    <property type="entry name" value="Peptidase_M56"/>
</dbReference>
<evidence type="ECO:0000256" key="4">
    <source>
        <dbReference type="ARBA" id="ARBA00023136"/>
    </source>
</evidence>
<dbReference type="EMBL" id="JAVDDT010000001">
    <property type="protein sequence ID" value="MDQ2068573.1"/>
    <property type="molecule type" value="Genomic_DNA"/>
</dbReference>
<feature type="compositionally biased region" description="Polar residues" evidence="5">
    <location>
        <begin position="405"/>
        <end position="416"/>
    </location>
</feature>
<feature type="domain" description="TonB C-terminal" evidence="7">
    <location>
        <begin position="511"/>
        <end position="606"/>
    </location>
</feature>
<dbReference type="InterPro" id="IPR006260">
    <property type="entry name" value="TonB/TolA_C"/>
</dbReference>
<evidence type="ECO:0000259" key="7">
    <source>
        <dbReference type="PROSITE" id="PS52015"/>
    </source>
</evidence>
<dbReference type="InterPro" id="IPR052173">
    <property type="entry name" value="Beta-lactam_resp_regulator"/>
</dbReference>
<dbReference type="PROSITE" id="PS52015">
    <property type="entry name" value="TONB_CTD"/>
    <property type="match status" value="1"/>
</dbReference>
<dbReference type="Pfam" id="PF05569">
    <property type="entry name" value="Peptidase_M56"/>
    <property type="match status" value="1"/>
</dbReference>
<sequence>MIEAQVIHTLGFTLLHFLWQGLLLGAVYGSGRWLLRSASPASRYGWALGALMLLALTPIMTFIHLLPSASNAPLAVPDSLRYTADTVSATSAAAGFDVGLLLPWVVTAWLLGVALMSFRLGLGWWYIHQLRRTADYAIPERCQRILDDMRHRLGVMQRAGLAMSERIHGPMLVGVFRPLVLMPASLATGLTPRQLEMVLAHELAHLKRFDHVINFLQTLTETLFFYQPVVRWVSRDIRVERELVSDQLAVATTGDRVAYAETLLALEKRRGDRLSLAISMADRQIAARVKRLLMSPRQQSGSVIASMATLVLVVASLSAGVGLHLQEEAEPQVETPATTSPATLDDAAIEDAMVGDDRITELATESLTEETPDTAVAEPVEPAGSAPLDDDGVQEEEVQLAALSDVSQTDTLGESSHLSDESPALSREAVENANTGTEGTEAERPLIDDTAGDEATEGVAEREEEEAVDTAVPLLALADVESDATAIPNNRPRPRDARMTEEATRESRPEPRIDGGEVIEQHAPHYPSMAKRQGLEGRVELSLTVDRNGRVSEVWIIEESPRGYGFGREAIRAAQQWRFEPFTRDGEPVPREIRTGFDFEEPTDCSRMTGSNIPRC</sequence>
<evidence type="ECO:0000256" key="5">
    <source>
        <dbReference type="SAM" id="MobiDB-lite"/>
    </source>
</evidence>
<feature type="transmembrane region" description="Helical" evidence="6">
    <location>
        <begin position="17"/>
        <end position="35"/>
    </location>
</feature>
<dbReference type="SUPFAM" id="SSF74653">
    <property type="entry name" value="TolA/TonB C-terminal domain"/>
    <property type="match status" value="1"/>
</dbReference>
<dbReference type="PANTHER" id="PTHR34978">
    <property type="entry name" value="POSSIBLE SENSOR-TRANSDUCER PROTEIN BLAR"/>
    <property type="match status" value="1"/>
</dbReference>
<proteinExistence type="predicted"/>
<evidence type="ECO:0000256" key="3">
    <source>
        <dbReference type="ARBA" id="ARBA00022989"/>
    </source>
</evidence>
<dbReference type="Gene3D" id="3.30.2010.10">
    <property type="entry name" value="Metalloproteases ('zincins'), catalytic domain"/>
    <property type="match status" value="1"/>
</dbReference>